<keyword evidence="7" id="KW-1185">Reference proteome</keyword>
<evidence type="ECO:0000256" key="2">
    <source>
        <dbReference type="ARBA" id="ARBA00022692"/>
    </source>
</evidence>
<dbReference type="Proteomes" id="UP000253046">
    <property type="component" value="Unassembled WGS sequence"/>
</dbReference>
<protein>
    <submittedName>
        <fullName evidence="6">Type IV secretion system protein VirB6</fullName>
    </submittedName>
</protein>
<dbReference type="EMBL" id="QNRY01000028">
    <property type="protein sequence ID" value="RBP60984.1"/>
    <property type="molecule type" value="Genomic_DNA"/>
</dbReference>
<accession>A0A366I2X7</accession>
<feature type="transmembrane region" description="Helical" evidence="5">
    <location>
        <begin position="137"/>
        <end position="156"/>
    </location>
</feature>
<dbReference type="AlphaFoldDB" id="A0A366I2X7"/>
<gene>
    <name evidence="6" type="ORF">DES54_12836</name>
</gene>
<feature type="transmembrane region" description="Helical" evidence="5">
    <location>
        <begin position="162"/>
        <end position="183"/>
    </location>
</feature>
<dbReference type="GO" id="GO:0030255">
    <property type="term" value="P:protein secretion by the type IV secretion system"/>
    <property type="evidence" value="ECO:0007669"/>
    <property type="project" value="InterPro"/>
</dbReference>
<keyword evidence="4 5" id="KW-0472">Membrane</keyword>
<dbReference type="GO" id="GO:0016020">
    <property type="term" value="C:membrane"/>
    <property type="evidence" value="ECO:0007669"/>
    <property type="project" value="UniProtKB-SubCell"/>
</dbReference>
<keyword evidence="2 5" id="KW-0812">Transmembrane</keyword>
<comment type="caution">
    <text evidence="6">The sequence shown here is derived from an EMBL/GenBank/DDBJ whole genome shotgun (WGS) entry which is preliminary data.</text>
</comment>
<evidence type="ECO:0000313" key="7">
    <source>
        <dbReference type="Proteomes" id="UP000253046"/>
    </source>
</evidence>
<dbReference type="OrthoDB" id="6538889at2"/>
<evidence type="ECO:0000313" key="6">
    <source>
        <dbReference type="EMBL" id="RBP60984.1"/>
    </source>
</evidence>
<dbReference type="InterPro" id="IPR007688">
    <property type="entry name" value="Conjugal_tfr_TrbL/VirB6"/>
</dbReference>
<sequence length="346" mass="36725">MSGGIFVGMDKNIMEGLNAVLEGQSSTYGSMISIIVVSSFTLFIVYRGYQTLGGKLQTPVEDVVWDVGRMLLITTFVLNRDSWLDAVIAAIEGLKDGVSGDDNVWVLLDTVWEKAQTLGQTLFNLDTSTYVQLSGGFAEVLVWGGAIVLLLAATFVNLLAEITLLLMTTTAPLFIFCLLYGFLKPMFDNWLKTIFTAILTIMFSALSIRIAINYLNKILDAAIATSSNSNMVTLAAQCLLAGIASGVVVYFSAKIASTLSGAAVQATLQGAAMNGLSGLTKKSTSAARPAMMAGAAGARLAMKRGISAASATGKLIAAGTGKALSAWQKRAAAIENMKRFNQQRNR</sequence>
<feature type="transmembrane region" description="Helical" evidence="5">
    <location>
        <begin position="190"/>
        <end position="212"/>
    </location>
</feature>
<feature type="transmembrane region" description="Helical" evidence="5">
    <location>
        <begin position="27"/>
        <end position="46"/>
    </location>
</feature>
<comment type="subcellular location">
    <subcellularLocation>
        <location evidence="1">Membrane</location>
        <topology evidence="1">Multi-pass membrane protein</topology>
    </subcellularLocation>
</comment>
<dbReference type="RefSeq" id="WP_113867798.1">
    <property type="nucleotide sequence ID" value="NZ_AGJP01000001.1"/>
</dbReference>
<dbReference type="Pfam" id="PF04610">
    <property type="entry name" value="TrbL"/>
    <property type="match status" value="1"/>
</dbReference>
<evidence type="ECO:0000256" key="5">
    <source>
        <dbReference type="SAM" id="Phobius"/>
    </source>
</evidence>
<proteinExistence type="predicted"/>
<evidence type="ECO:0000256" key="1">
    <source>
        <dbReference type="ARBA" id="ARBA00004141"/>
    </source>
</evidence>
<evidence type="ECO:0000256" key="3">
    <source>
        <dbReference type="ARBA" id="ARBA00022989"/>
    </source>
</evidence>
<feature type="transmembrane region" description="Helical" evidence="5">
    <location>
        <begin position="232"/>
        <end position="251"/>
    </location>
</feature>
<keyword evidence="3 5" id="KW-1133">Transmembrane helix</keyword>
<reference evidence="6 7" key="1">
    <citation type="submission" date="2018-06" db="EMBL/GenBank/DDBJ databases">
        <title>Genomic Encyclopedia of Type Strains, Phase IV (KMG-IV): sequencing the most valuable type-strain genomes for metagenomic binning, comparative biology and taxonomic classification.</title>
        <authorList>
            <person name="Goeker M."/>
        </authorList>
    </citation>
    <scope>NUCLEOTIDE SEQUENCE [LARGE SCALE GENOMIC DNA]</scope>
    <source>
        <strain evidence="6 7">DSM 30166</strain>
    </source>
</reference>
<organism evidence="6 7">
    <name type="scientific">Brenneria salicis ATCC 15712 = DSM 30166</name>
    <dbReference type="NCBI Taxonomy" id="714314"/>
    <lineage>
        <taxon>Bacteria</taxon>
        <taxon>Pseudomonadati</taxon>
        <taxon>Pseudomonadota</taxon>
        <taxon>Gammaproteobacteria</taxon>
        <taxon>Enterobacterales</taxon>
        <taxon>Pectobacteriaceae</taxon>
        <taxon>Brenneria</taxon>
    </lineage>
</organism>
<name>A0A366I2X7_9GAMM</name>
<evidence type="ECO:0000256" key="4">
    <source>
        <dbReference type="ARBA" id="ARBA00023136"/>
    </source>
</evidence>